<evidence type="ECO:0000313" key="1">
    <source>
        <dbReference type="EMBL" id="CAG5132491.1"/>
    </source>
</evidence>
<accession>A0A8S4A1Z8</accession>
<organism evidence="1 2">
    <name type="scientific">Candidula unifasciata</name>
    <dbReference type="NCBI Taxonomy" id="100452"/>
    <lineage>
        <taxon>Eukaryota</taxon>
        <taxon>Metazoa</taxon>
        <taxon>Spiralia</taxon>
        <taxon>Lophotrochozoa</taxon>
        <taxon>Mollusca</taxon>
        <taxon>Gastropoda</taxon>
        <taxon>Heterobranchia</taxon>
        <taxon>Euthyneura</taxon>
        <taxon>Panpulmonata</taxon>
        <taxon>Eupulmonata</taxon>
        <taxon>Stylommatophora</taxon>
        <taxon>Helicina</taxon>
        <taxon>Helicoidea</taxon>
        <taxon>Geomitridae</taxon>
        <taxon>Candidula</taxon>
    </lineage>
</organism>
<sequence length="60" mass="6798">ALLLDEDHKALYRRGWFKKKWKKIKNWVKSQAISAAISTGIKTVVAAGGKRDIEDLAEFP</sequence>
<gene>
    <name evidence="1" type="ORF">CUNI_LOCUS18049</name>
</gene>
<reference evidence="1" key="1">
    <citation type="submission" date="2021-04" db="EMBL/GenBank/DDBJ databases">
        <authorList>
            <consortium name="Molecular Ecology Group"/>
        </authorList>
    </citation>
    <scope>NUCLEOTIDE SEQUENCE</scope>
</reference>
<comment type="caution">
    <text evidence="1">The sequence shown here is derived from an EMBL/GenBank/DDBJ whole genome shotgun (WGS) entry which is preliminary data.</text>
</comment>
<dbReference type="Proteomes" id="UP000678393">
    <property type="component" value="Unassembled WGS sequence"/>
</dbReference>
<dbReference type="EMBL" id="CAJHNH020005441">
    <property type="protein sequence ID" value="CAG5132491.1"/>
    <property type="molecule type" value="Genomic_DNA"/>
</dbReference>
<proteinExistence type="predicted"/>
<evidence type="ECO:0000313" key="2">
    <source>
        <dbReference type="Proteomes" id="UP000678393"/>
    </source>
</evidence>
<dbReference type="AlphaFoldDB" id="A0A8S4A1Z8"/>
<feature type="non-terminal residue" evidence="1">
    <location>
        <position position="1"/>
    </location>
</feature>
<protein>
    <submittedName>
        <fullName evidence="1">Uncharacterized protein</fullName>
    </submittedName>
</protein>
<name>A0A8S4A1Z8_9EUPU</name>
<keyword evidence="2" id="KW-1185">Reference proteome</keyword>